<organism evidence="1 2">
    <name type="scientific">Stylosanthes scabra</name>
    <dbReference type="NCBI Taxonomy" id="79078"/>
    <lineage>
        <taxon>Eukaryota</taxon>
        <taxon>Viridiplantae</taxon>
        <taxon>Streptophyta</taxon>
        <taxon>Embryophyta</taxon>
        <taxon>Tracheophyta</taxon>
        <taxon>Spermatophyta</taxon>
        <taxon>Magnoliopsida</taxon>
        <taxon>eudicotyledons</taxon>
        <taxon>Gunneridae</taxon>
        <taxon>Pentapetalae</taxon>
        <taxon>rosids</taxon>
        <taxon>fabids</taxon>
        <taxon>Fabales</taxon>
        <taxon>Fabaceae</taxon>
        <taxon>Papilionoideae</taxon>
        <taxon>50 kb inversion clade</taxon>
        <taxon>dalbergioids sensu lato</taxon>
        <taxon>Dalbergieae</taxon>
        <taxon>Pterocarpus clade</taxon>
        <taxon>Stylosanthes</taxon>
    </lineage>
</organism>
<accession>A0ABU6VCZ9</accession>
<proteinExistence type="predicted"/>
<protein>
    <submittedName>
        <fullName evidence="1">Uncharacterized protein</fullName>
    </submittedName>
</protein>
<evidence type="ECO:0000313" key="2">
    <source>
        <dbReference type="Proteomes" id="UP001341840"/>
    </source>
</evidence>
<dbReference type="EMBL" id="JASCZI010151179">
    <property type="protein sequence ID" value="MED6170605.1"/>
    <property type="molecule type" value="Genomic_DNA"/>
</dbReference>
<gene>
    <name evidence="1" type="ORF">PIB30_032635</name>
</gene>
<dbReference type="Proteomes" id="UP001341840">
    <property type="component" value="Unassembled WGS sequence"/>
</dbReference>
<keyword evidence="2" id="KW-1185">Reference proteome</keyword>
<reference evidence="1 2" key="1">
    <citation type="journal article" date="2023" name="Plants (Basel)">
        <title>Bridging the Gap: Combining Genomics and Transcriptomics Approaches to Understand Stylosanthes scabra, an Orphan Legume from the Brazilian Caatinga.</title>
        <authorList>
            <person name="Ferreira-Neto J.R.C."/>
            <person name="da Silva M.D."/>
            <person name="Binneck E."/>
            <person name="de Melo N.F."/>
            <person name="da Silva R.H."/>
            <person name="de Melo A.L.T.M."/>
            <person name="Pandolfi V."/>
            <person name="Bustamante F.O."/>
            <person name="Brasileiro-Vidal A.C."/>
            <person name="Benko-Iseppon A.M."/>
        </authorList>
    </citation>
    <scope>NUCLEOTIDE SEQUENCE [LARGE SCALE GENOMIC DNA]</scope>
    <source>
        <tissue evidence="1">Leaves</tissue>
    </source>
</reference>
<sequence length="123" mass="14230">MAPPEILMSYLRDAGIGQAVKLTDFHFDLTRLWRCGVQRRIAFTYRGDVAYHLGLRTHDDLVGGAMRNFQTHYRHPTWGWVEELQGVRPEQNPKARKESFNLKMVWCYTDPAGCKPGHSEAVR</sequence>
<evidence type="ECO:0000313" key="1">
    <source>
        <dbReference type="EMBL" id="MED6170605.1"/>
    </source>
</evidence>
<name>A0ABU6VCZ9_9FABA</name>
<comment type="caution">
    <text evidence="1">The sequence shown here is derived from an EMBL/GenBank/DDBJ whole genome shotgun (WGS) entry which is preliminary data.</text>
</comment>